<accession>A6TP65</accession>
<keyword evidence="1" id="KW-1133">Transmembrane helix</keyword>
<name>A6TP65_ALKMQ</name>
<protein>
    <submittedName>
        <fullName evidence="2">Uncharacterized protein</fullName>
    </submittedName>
</protein>
<keyword evidence="1" id="KW-0812">Transmembrane</keyword>
<keyword evidence="3" id="KW-1185">Reference proteome</keyword>
<evidence type="ECO:0000313" key="3">
    <source>
        <dbReference type="Proteomes" id="UP000001572"/>
    </source>
</evidence>
<feature type="transmembrane region" description="Helical" evidence="1">
    <location>
        <begin position="19"/>
        <end position="37"/>
    </location>
</feature>
<reference evidence="3" key="1">
    <citation type="journal article" date="2016" name="Genome Announc.">
        <title>Complete genome sequence of Alkaliphilus metalliredigens strain QYMF, an alkaliphilic and metal-reducing bacterium isolated from borax-contaminated leachate ponds.</title>
        <authorList>
            <person name="Hwang C."/>
            <person name="Copeland A."/>
            <person name="Lucas S."/>
            <person name="Lapidus A."/>
            <person name="Barry K."/>
            <person name="Detter J.C."/>
            <person name="Glavina Del Rio T."/>
            <person name="Hammon N."/>
            <person name="Israni S."/>
            <person name="Dalin E."/>
            <person name="Tice H."/>
            <person name="Pitluck S."/>
            <person name="Chertkov O."/>
            <person name="Brettin T."/>
            <person name="Bruce D."/>
            <person name="Han C."/>
            <person name="Schmutz J."/>
            <person name="Larimer F."/>
            <person name="Land M.L."/>
            <person name="Hauser L."/>
            <person name="Kyrpides N."/>
            <person name="Mikhailova N."/>
            <person name="Ye Q."/>
            <person name="Zhou J."/>
            <person name="Richardson P."/>
            <person name="Fields M.W."/>
        </authorList>
    </citation>
    <scope>NUCLEOTIDE SEQUENCE [LARGE SCALE GENOMIC DNA]</scope>
    <source>
        <strain evidence="3">QYMF</strain>
    </source>
</reference>
<dbReference type="KEGG" id="amt:Amet_1813"/>
<dbReference type="EMBL" id="CP000724">
    <property type="protein sequence ID" value="ABR47983.1"/>
    <property type="molecule type" value="Genomic_DNA"/>
</dbReference>
<dbReference type="HOGENOM" id="CLU_2731037_0_0_9"/>
<gene>
    <name evidence="2" type="ordered locus">Amet_1813</name>
</gene>
<dbReference type="AlphaFoldDB" id="A6TP65"/>
<sequence length="71" mass="8512">MVFLTLTLYLFYKEDIMNYIQYVFNTVVYTVMVIFIVRIYMIIAAYIGDLFGIGDFFIGLYERIKRSKNNL</sequence>
<proteinExistence type="predicted"/>
<evidence type="ECO:0000256" key="1">
    <source>
        <dbReference type="SAM" id="Phobius"/>
    </source>
</evidence>
<dbReference type="Proteomes" id="UP000001572">
    <property type="component" value="Chromosome"/>
</dbReference>
<dbReference type="STRING" id="293826.Amet_1813"/>
<keyword evidence="1" id="KW-0472">Membrane</keyword>
<organism evidence="2 3">
    <name type="scientific">Alkaliphilus metalliredigens (strain QYMF)</name>
    <dbReference type="NCBI Taxonomy" id="293826"/>
    <lineage>
        <taxon>Bacteria</taxon>
        <taxon>Bacillati</taxon>
        <taxon>Bacillota</taxon>
        <taxon>Clostridia</taxon>
        <taxon>Peptostreptococcales</taxon>
        <taxon>Natronincolaceae</taxon>
        <taxon>Alkaliphilus</taxon>
    </lineage>
</organism>
<evidence type="ECO:0000313" key="2">
    <source>
        <dbReference type="EMBL" id="ABR47983.1"/>
    </source>
</evidence>